<organism evidence="1 2">
    <name type="scientific">Actinophytocola xinjiangensis</name>
    <dbReference type="NCBI Taxonomy" id="485602"/>
    <lineage>
        <taxon>Bacteria</taxon>
        <taxon>Bacillati</taxon>
        <taxon>Actinomycetota</taxon>
        <taxon>Actinomycetes</taxon>
        <taxon>Pseudonocardiales</taxon>
        <taxon>Pseudonocardiaceae</taxon>
    </lineage>
</organism>
<keyword evidence="2" id="KW-1185">Reference proteome</keyword>
<dbReference type="Proteomes" id="UP000185696">
    <property type="component" value="Unassembled WGS sequence"/>
</dbReference>
<dbReference type="AlphaFoldDB" id="A0A7Z0WJR8"/>
<dbReference type="Pfam" id="PF20120">
    <property type="entry name" value="DUF6510"/>
    <property type="match status" value="1"/>
</dbReference>
<dbReference type="RefSeq" id="WP_075135458.1">
    <property type="nucleotide sequence ID" value="NZ_MSIF01000013.1"/>
</dbReference>
<comment type="caution">
    <text evidence="1">The sequence shown here is derived from an EMBL/GenBank/DDBJ whole genome shotgun (WGS) entry which is preliminary data.</text>
</comment>
<name>A0A7Z0WJR8_9PSEU</name>
<proteinExistence type="predicted"/>
<evidence type="ECO:0000313" key="1">
    <source>
        <dbReference type="EMBL" id="OLF08154.1"/>
    </source>
</evidence>
<dbReference type="InterPro" id="IPR045423">
    <property type="entry name" value="DUF6510"/>
</dbReference>
<sequence>MSTSTSTSTVDGNAMAGLFAEAFGVDVTVAVITCAACGDAGRFAETTVHDRGPGAVARCRCCGAVVARLVRTPTDAWLDLRGARSLRMPLAGQLASGSTAR</sequence>
<dbReference type="EMBL" id="MSIF01000013">
    <property type="protein sequence ID" value="OLF08154.1"/>
    <property type="molecule type" value="Genomic_DNA"/>
</dbReference>
<evidence type="ECO:0000313" key="2">
    <source>
        <dbReference type="Proteomes" id="UP000185696"/>
    </source>
</evidence>
<dbReference type="OrthoDB" id="165401at2"/>
<reference evidence="1 2" key="1">
    <citation type="submission" date="2016-12" db="EMBL/GenBank/DDBJ databases">
        <title>The draft genome sequence of Actinophytocola xinjiangensis.</title>
        <authorList>
            <person name="Wang W."/>
            <person name="Yuan L."/>
        </authorList>
    </citation>
    <scope>NUCLEOTIDE SEQUENCE [LARGE SCALE GENOMIC DNA]</scope>
    <source>
        <strain evidence="1 2">CGMCC 4.4663</strain>
    </source>
</reference>
<accession>A0A7Z0WJR8</accession>
<gene>
    <name evidence="1" type="ORF">BLA60_25185</name>
</gene>
<protein>
    <submittedName>
        <fullName evidence="1">Uncharacterized protein</fullName>
    </submittedName>
</protein>